<feature type="transmembrane region" description="Helical" evidence="11">
    <location>
        <begin position="83"/>
        <end position="105"/>
    </location>
</feature>
<dbReference type="Proteomes" id="UP000321490">
    <property type="component" value="Unassembled WGS sequence"/>
</dbReference>
<dbReference type="InterPro" id="IPR006153">
    <property type="entry name" value="Cation/H_exchanger_TM"/>
</dbReference>
<evidence type="ECO:0000256" key="4">
    <source>
        <dbReference type="ARBA" id="ARBA00022692"/>
    </source>
</evidence>
<feature type="transmembrane region" description="Helical" evidence="11">
    <location>
        <begin position="300"/>
        <end position="326"/>
    </location>
</feature>
<dbReference type="GO" id="GO:0015386">
    <property type="term" value="F:potassium:proton antiporter activity"/>
    <property type="evidence" value="ECO:0007669"/>
    <property type="project" value="TreeGrafter"/>
</dbReference>
<keyword evidence="5 11" id="KW-1133">Transmembrane helix</keyword>
<feature type="transmembrane region" description="Helical" evidence="11">
    <location>
        <begin position="111"/>
        <end position="132"/>
    </location>
</feature>
<evidence type="ECO:0000313" key="14">
    <source>
        <dbReference type="Proteomes" id="UP000321490"/>
    </source>
</evidence>
<dbReference type="InterPro" id="IPR018422">
    <property type="entry name" value="Cation/H_exchanger_CPA1"/>
</dbReference>
<evidence type="ECO:0000256" key="7">
    <source>
        <dbReference type="ARBA" id="ARBA00023065"/>
    </source>
</evidence>
<dbReference type="Gene3D" id="6.10.140.1330">
    <property type="match status" value="1"/>
</dbReference>
<evidence type="ECO:0000313" key="13">
    <source>
        <dbReference type="EMBL" id="TWH72326.1"/>
    </source>
</evidence>
<evidence type="ECO:0000256" key="11">
    <source>
        <dbReference type="SAM" id="Phobius"/>
    </source>
</evidence>
<keyword evidence="6" id="KW-0915">Sodium</keyword>
<comment type="caution">
    <text evidence="13">The sequence shown here is derived from an EMBL/GenBank/DDBJ whole genome shotgun (WGS) entry which is preliminary data.</text>
</comment>
<evidence type="ECO:0000256" key="6">
    <source>
        <dbReference type="ARBA" id="ARBA00023053"/>
    </source>
</evidence>
<feature type="transmembrane region" description="Helical" evidence="11">
    <location>
        <begin position="180"/>
        <end position="201"/>
    </location>
</feature>
<dbReference type="GO" id="GO:0098719">
    <property type="term" value="P:sodium ion import across plasma membrane"/>
    <property type="evidence" value="ECO:0007669"/>
    <property type="project" value="TreeGrafter"/>
</dbReference>
<evidence type="ECO:0000256" key="10">
    <source>
        <dbReference type="SAM" id="MobiDB-lite"/>
    </source>
</evidence>
<dbReference type="AlphaFoldDB" id="A0A562INA7"/>
<evidence type="ECO:0000256" key="2">
    <source>
        <dbReference type="ARBA" id="ARBA00022448"/>
    </source>
</evidence>
<feature type="region of interest" description="Disordered" evidence="10">
    <location>
        <begin position="531"/>
        <end position="550"/>
    </location>
</feature>
<keyword evidence="3" id="KW-1003">Cell membrane</keyword>
<reference evidence="13 14" key="1">
    <citation type="submission" date="2019-07" db="EMBL/GenBank/DDBJ databases">
        <title>R&amp;d 2014.</title>
        <authorList>
            <person name="Klenk H.-P."/>
        </authorList>
    </citation>
    <scope>NUCLEOTIDE SEQUENCE [LARGE SCALE GENOMIC DNA]</scope>
    <source>
        <strain evidence="13 14">DSM 45764</strain>
    </source>
</reference>
<dbReference type="RefSeq" id="WP_153357102.1">
    <property type="nucleotide sequence ID" value="NZ_JABGDC010000007.1"/>
</dbReference>
<feature type="transmembrane region" description="Helical" evidence="11">
    <location>
        <begin position="424"/>
        <end position="442"/>
    </location>
</feature>
<gene>
    <name evidence="13" type="ORF">JD78_00837</name>
</gene>
<feature type="domain" description="Cation/H+ exchanger transmembrane" evidence="12">
    <location>
        <begin position="13"/>
        <end position="449"/>
    </location>
</feature>
<accession>A0A562INA7</accession>
<evidence type="ECO:0000256" key="1">
    <source>
        <dbReference type="ARBA" id="ARBA00004651"/>
    </source>
</evidence>
<sequence>METLVLVVVGLLAIAGATALGARIGVAAPLLLVGAGIAVGALPAVPDIELDPEWILAGVLPPLLYSTAVGMPTMDMRRDFGAISGLSVALVGLTSLLLGVFFAWAVPGLGLAWGIALGAVVSPTDAVATAIAKRLGAPHRVVAVLEGESLLNDATALVLLRTAIAGAAASVTVWEVVGDFLVAVVGATAVGLAVGHAALAVRARVRDVAVSTVLSFTVPFLASVPAEEIGASGLVAAVVAGLVAGHTGPRALSPQQRLADAQNWRTVELVLEGAVFLTMGLQFAGVVTDVRADHAGAGTAVALAAGALLITLAVRALYVVPLLAGLRRRAARGARLKPRFTELHAQLADPAASAPLGRGGRPRSARWLEQARTRLRRGLADIDALLAQPLTWRDGGVVVWAGMRGVVTVAAAQTLPQDTPARSLLVLVAFLVATGSLLLQGGSLPAVVARLGAGRGAAGDGDEAEAARLRTLLSEVAVATPHVGDGRPELAVLRAQRRALLDARDDGTFSAATLTRALAVVDADQIRLELRTGPPARPAPAGAGEWSTGE</sequence>
<keyword evidence="7" id="KW-0406">Ion transport</keyword>
<dbReference type="PANTHER" id="PTHR10110:SF86">
    <property type="entry name" value="SODIUM_HYDROGEN EXCHANGER 7"/>
    <property type="match status" value="1"/>
</dbReference>
<evidence type="ECO:0000256" key="8">
    <source>
        <dbReference type="ARBA" id="ARBA00023136"/>
    </source>
</evidence>
<dbReference type="GO" id="GO:0005886">
    <property type="term" value="C:plasma membrane"/>
    <property type="evidence" value="ECO:0007669"/>
    <property type="project" value="UniProtKB-SubCell"/>
</dbReference>
<keyword evidence="2" id="KW-0813">Transport</keyword>
<feature type="transmembrane region" description="Helical" evidence="11">
    <location>
        <begin position="208"/>
        <end position="224"/>
    </location>
</feature>
<comment type="subcellular location">
    <subcellularLocation>
        <location evidence="1">Cell membrane</location>
        <topology evidence="1">Multi-pass membrane protein</topology>
    </subcellularLocation>
</comment>
<dbReference type="OrthoDB" id="57886at2"/>
<dbReference type="EMBL" id="VLKF01000001">
    <property type="protein sequence ID" value="TWH72326.1"/>
    <property type="molecule type" value="Genomic_DNA"/>
</dbReference>
<keyword evidence="8 11" id="KW-0472">Membrane</keyword>
<dbReference type="GO" id="GO:0015385">
    <property type="term" value="F:sodium:proton antiporter activity"/>
    <property type="evidence" value="ECO:0007669"/>
    <property type="project" value="InterPro"/>
</dbReference>
<dbReference type="Pfam" id="PF00999">
    <property type="entry name" value="Na_H_Exchanger"/>
    <property type="match status" value="1"/>
</dbReference>
<proteinExistence type="predicted"/>
<dbReference type="PANTHER" id="PTHR10110">
    <property type="entry name" value="SODIUM/HYDROGEN EXCHANGER"/>
    <property type="match status" value="1"/>
</dbReference>
<evidence type="ECO:0000259" key="12">
    <source>
        <dbReference type="Pfam" id="PF00999"/>
    </source>
</evidence>
<protein>
    <submittedName>
        <fullName evidence="13">Sodium/proton antiporter (CPA1 family)</fullName>
    </submittedName>
</protein>
<dbReference type="GO" id="GO:0051453">
    <property type="term" value="P:regulation of intracellular pH"/>
    <property type="evidence" value="ECO:0007669"/>
    <property type="project" value="TreeGrafter"/>
</dbReference>
<evidence type="ECO:0000256" key="9">
    <source>
        <dbReference type="ARBA" id="ARBA00023201"/>
    </source>
</evidence>
<evidence type="ECO:0000256" key="3">
    <source>
        <dbReference type="ARBA" id="ARBA00022475"/>
    </source>
</evidence>
<evidence type="ECO:0000256" key="5">
    <source>
        <dbReference type="ARBA" id="ARBA00022989"/>
    </source>
</evidence>
<keyword evidence="4 11" id="KW-0812">Transmembrane</keyword>
<name>A0A562INA7_9ACTN</name>
<organism evidence="13 14">
    <name type="scientific">Modestobacter roseus</name>
    <dbReference type="NCBI Taxonomy" id="1181884"/>
    <lineage>
        <taxon>Bacteria</taxon>
        <taxon>Bacillati</taxon>
        <taxon>Actinomycetota</taxon>
        <taxon>Actinomycetes</taxon>
        <taxon>Geodermatophilales</taxon>
        <taxon>Geodermatophilaceae</taxon>
        <taxon>Modestobacter</taxon>
    </lineage>
</organism>
<keyword evidence="9" id="KW-0739">Sodium transport</keyword>
<feature type="transmembrane region" description="Helical" evidence="11">
    <location>
        <begin position="230"/>
        <end position="248"/>
    </location>
</feature>
<keyword evidence="14" id="KW-1185">Reference proteome</keyword>
<feature type="transmembrane region" description="Helical" evidence="11">
    <location>
        <begin position="269"/>
        <end position="288"/>
    </location>
</feature>